<sequence>MATLHVLREEFRLKNFGYNHPDPTAFWRSQWGCWDIVHLTLRLILALYIVYAYIQEIVNYYLTAVNHDTLYTADKNTTNSTTNTTSSIDSSSSNTPGFEPATLSTTTEYSMGPMVVEGWDTRRPWYVYLTIWSFTLLMAHLVLAALLAFVFTCRKEEEVLPMQDITGVENAAYTGAEDDTTDRSSDTDAKPDIESPASSSDAPPLAWYFKLSWLLSDIVTPVSPIVTLIFFTAMWSGGTLDIYNANTHAMNSVLVFLDQVISARPIRLLHVVAPIAYGLVYQSFNAVFWSFDHKEHVIYPGVIDWNMPGKTILNVCVIAFILVPMSVFLWFLFYRLKLWIYAWRYEPVK</sequence>
<dbReference type="PANTHER" id="PTHR12242:SF1">
    <property type="entry name" value="MYND-TYPE DOMAIN-CONTAINING PROTEIN"/>
    <property type="match status" value="1"/>
</dbReference>
<evidence type="ECO:0000313" key="3">
    <source>
        <dbReference type="EMBL" id="RUS88373.1"/>
    </source>
</evidence>
<gene>
    <name evidence="3" type="ORF">EGW08_003885</name>
</gene>
<dbReference type="AlphaFoldDB" id="A0A3S1BPG7"/>
<dbReference type="EMBL" id="RQTK01000085">
    <property type="protein sequence ID" value="RUS88373.1"/>
    <property type="molecule type" value="Genomic_DNA"/>
</dbReference>
<reference evidence="3 4" key="1">
    <citation type="submission" date="2019-01" db="EMBL/GenBank/DDBJ databases">
        <title>A draft genome assembly of the solar-powered sea slug Elysia chlorotica.</title>
        <authorList>
            <person name="Cai H."/>
            <person name="Li Q."/>
            <person name="Fang X."/>
            <person name="Li J."/>
            <person name="Curtis N.E."/>
            <person name="Altenburger A."/>
            <person name="Shibata T."/>
            <person name="Feng M."/>
            <person name="Maeda T."/>
            <person name="Schwartz J.A."/>
            <person name="Shigenobu S."/>
            <person name="Lundholm N."/>
            <person name="Nishiyama T."/>
            <person name="Yang H."/>
            <person name="Hasebe M."/>
            <person name="Li S."/>
            <person name="Pierce S.K."/>
            <person name="Wang J."/>
        </authorList>
    </citation>
    <scope>NUCLEOTIDE SEQUENCE [LARGE SCALE GENOMIC DNA]</scope>
    <source>
        <strain evidence="3">EC2010</strain>
        <tissue evidence="3">Whole organism of an adult</tissue>
    </source>
</reference>
<keyword evidence="2" id="KW-0812">Transmembrane</keyword>
<dbReference type="InterPro" id="IPR049352">
    <property type="entry name" value="Rost"/>
</dbReference>
<feature type="region of interest" description="Disordered" evidence="1">
    <location>
        <begin position="75"/>
        <end position="102"/>
    </location>
</feature>
<dbReference type="OrthoDB" id="419711at2759"/>
<organism evidence="3 4">
    <name type="scientific">Elysia chlorotica</name>
    <name type="common">Eastern emerald elysia</name>
    <name type="synonym">Sea slug</name>
    <dbReference type="NCBI Taxonomy" id="188477"/>
    <lineage>
        <taxon>Eukaryota</taxon>
        <taxon>Metazoa</taxon>
        <taxon>Spiralia</taxon>
        <taxon>Lophotrochozoa</taxon>
        <taxon>Mollusca</taxon>
        <taxon>Gastropoda</taxon>
        <taxon>Heterobranchia</taxon>
        <taxon>Euthyneura</taxon>
        <taxon>Panpulmonata</taxon>
        <taxon>Sacoglossa</taxon>
        <taxon>Placobranchoidea</taxon>
        <taxon>Plakobranchidae</taxon>
        <taxon>Elysia</taxon>
    </lineage>
</organism>
<feature type="compositionally biased region" description="Basic and acidic residues" evidence="1">
    <location>
        <begin position="181"/>
        <end position="193"/>
    </location>
</feature>
<evidence type="ECO:0000256" key="2">
    <source>
        <dbReference type="SAM" id="Phobius"/>
    </source>
</evidence>
<keyword evidence="2" id="KW-0472">Membrane</keyword>
<feature type="transmembrane region" description="Helical" evidence="2">
    <location>
        <begin position="214"/>
        <end position="236"/>
    </location>
</feature>
<dbReference type="PANTHER" id="PTHR12242">
    <property type="entry name" value="OS02G0130600 PROTEIN-RELATED"/>
    <property type="match status" value="1"/>
</dbReference>
<accession>A0A3S1BPG7</accession>
<dbReference type="Proteomes" id="UP000271974">
    <property type="component" value="Unassembled WGS sequence"/>
</dbReference>
<feature type="transmembrane region" description="Helical" evidence="2">
    <location>
        <begin position="311"/>
        <end position="334"/>
    </location>
</feature>
<feature type="transmembrane region" description="Helical" evidence="2">
    <location>
        <begin position="125"/>
        <end position="152"/>
    </location>
</feature>
<keyword evidence="2" id="KW-1133">Transmembrane helix</keyword>
<feature type="transmembrane region" description="Helical" evidence="2">
    <location>
        <begin position="36"/>
        <end position="54"/>
    </location>
</feature>
<keyword evidence="4" id="KW-1185">Reference proteome</keyword>
<protein>
    <submittedName>
        <fullName evidence="3">Uncharacterized protein</fullName>
    </submittedName>
</protein>
<name>A0A3S1BPG7_ELYCH</name>
<dbReference type="Pfam" id="PF21534">
    <property type="entry name" value="Rost"/>
    <property type="match status" value="1"/>
</dbReference>
<dbReference type="GO" id="GO:0016020">
    <property type="term" value="C:membrane"/>
    <property type="evidence" value="ECO:0007669"/>
    <property type="project" value="TreeGrafter"/>
</dbReference>
<proteinExistence type="predicted"/>
<comment type="caution">
    <text evidence="3">The sequence shown here is derived from an EMBL/GenBank/DDBJ whole genome shotgun (WGS) entry which is preliminary data.</text>
</comment>
<evidence type="ECO:0000313" key="4">
    <source>
        <dbReference type="Proteomes" id="UP000271974"/>
    </source>
</evidence>
<evidence type="ECO:0000256" key="1">
    <source>
        <dbReference type="SAM" id="MobiDB-lite"/>
    </source>
</evidence>
<feature type="compositionally biased region" description="Low complexity" evidence="1">
    <location>
        <begin position="76"/>
        <end position="95"/>
    </location>
</feature>
<feature type="transmembrane region" description="Helical" evidence="2">
    <location>
        <begin position="268"/>
        <end position="291"/>
    </location>
</feature>
<feature type="region of interest" description="Disordered" evidence="1">
    <location>
        <begin position="172"/>
        <end position="201"/>
    </location>
</feature>